<accession>A0A0C2WBE7</accession>
<evidence type="ECO:0000313" key="3">
    <source>
        <dbReference type="Proteomes" id="UP000054549"/>
    </source>
</evidence>
<dbReference type="AlphaFoldDB" id="A0A0C2WBE7"/>
<sequence>MVAAPEYDIHTQAKIPYALAALHNFIRIHDPDDNATTSYDHAEGSHSRNTQSSHEINAENLGGNISQAERTRASERQDIIAKAMWEDYQNVLAEREVDVTEL</sequence>
<name>A0A0C2WBE7_AMAMK</name>
<proteinExistence type="predicted"/>
<feature type="region of interest" description="Disordered" evidence="1">
    <location>
        <begin position="30"/>
        <end position="71"/>
    </location>
</feature>
<dbReference type="InParanoid" id="A0A0C2WBE7"/>
<keyword evidence="3" id="KW-1185">Reference proteome</keyword>
<evidence type="ECO:0000256" key="1">
    <source>
        <dbReference type="SAM" id="MobiDB-lite"/>
    </source>
</evidence>
<protein>
    <submittedName>
        <fullName evidence="2">Uncharacterized protein</fullName>
    </submittedName>
</protein>
<evidence type="ECO:0000313" key="2">
    <source>
        <dbReference type="EMBL" id="KIL53906.1"/>
    </source>
</evidence>
<dbReference type="Proteomes" id="UP000054549">
    <property type="component" value="Unassembled WGS sequence"/>
</dbReference>
<gene>
    <name evidence="2" type="ORF">M378DRAFT_93395</name>
</gene>
<dbReference type="OrthoDB" id="1681765at2759"/>
<dbReference type="EMBL" id="KN819137">
    <property type="protein sequence ID" value="KIL53906.1"/>
    <property type="molecule type" value="Genomic_DNA"/>
</dbReference>
<reference evidence="2 3" key="1">
    <citation type="submission" date="2014-04" db="EMBL/GenBank/DDBJ databases">
        <title>Evolutionary Origins and Diversification of the Mycorrhizal Mutualists.</title>
        <authorList>
            <consortium name="DOE Joint Genome Institute"/>
            <consortium name="Mycorrhizal Genomics Consortium"/>
            <person name="Kohler A."/>
            <person name="Kuo A."/>
            <person name="Nagy L.G."/>
            <person name="Floudas D."/>
            <person name="Copeland A."/>
            <person name="Barry K.W."/>
            <person name="Cichocki N."/>
            <person name="Veneault-Fourrey C."/>
            <person name="LaButti K."/>
            <person name="Lindquist E.A."/>
            <person name="Lipzen A."/>
            <person name="Lundell T."/>
            <person name="Morin E."/>
            <person name="Murat C."/>
            <person name="Riley R."/>
            <person name="Ohm R."/>
            <person name="Sun H."/>
            <person name="Tunlid A."/>
            <person name="Henrissat B."/>
            <person name="Grigoriev I.V."/>
            <person name="Hibbett D.S."/>
            <person name="Martin F."/>
        </authorList>
    </citation>
    <scope>NUCLEOTIDE SEQUENCE [LARGE SCALE GENOMIC DNA]</scope>
    <source>
        <strain evidence="2 3">Koide BX008</strain>
    </source>
</reference>
<dbReference type="HOGENOM" id="CLU_040082_4_2_1"/>
<organism evidence="2 3">
    <name type="scientific">Amanita muscaria (strain Koide BX008)</name>
    <dbReference type="NCBI Taxonomy" id="946122"/>
    <lineage>
        <taxon>Eukaryota</taxon>
        <taxon>Fungi</taxon>
        <taxon>Dikarya</taxon>
        <taxon>Basidiomycota</taxon>
        <taxon>Agaricomycotina</taxon>
        <taxon>Agaricomycetes</taxon>
        <taxon>Agaricomycetidae</taxon>
        <taxon>Agaricales</taxon>
        <taxon>Pluteineae</taxon>
        <taxon>Amanitaceae</taxon>
        <taxon>Amanita</taxon>
    </lineage>
</organism>